<dbReference type="Pfam" id="PF18640">
    <property type="entry name" value="LepB_N"/>
    <property type="match status" value="1"/>
</dbReference>
<dbReference type="InterPro" id="IPR041585">
    <property type="entry name" value="LepB_GAP_N"/>
</dbReference>
<sequence>MLTYNGKELIKFKDKSGGKNKDDIDGFYRDSEGSEFFVKKPNDPQELFTELFAGLLLEEFKNRGLIPRDYHRSFICADFIRLNDGSYALIQPKVSFKELHKIIGTGNRNGSDRHALMEMFFGPSYYPLLTQLENYFGLSTILMYSLLLGDYSVHSGNVVCLETTGNDNQFARIDLGAAFRYYGYKENNINLLYPYEYHGWFNPTSFTKGYLLNYKKITGLFPAMAEKAELFREQLCDTLLEDIIMTVLKKIPADLVNDKTKERIATYIGIASFSDAGFGTTQPSRQFCLDFMTVFKLRLKKICKLTDVYPNPNKQKLYRSKSLENLAIVDTPSLTDNENLPFPDQLELWHQAFATKTGSFLLNEIKLPHIIKEFNHFLNLLITHVQLHDKSHAESSSPASQSSLINTSQSCVESDHLRQLFTLNTDGTPVFDERRLTVKKSLDFLWGKVETVLRAGFHIIMTIRIAQETKSVGANEEVENLIFALQEYLLSFHDNYQALLEHLDCADLTPSPTLFDTSQKSPPINDKGKPGATKMELASPYNLTNPQTNVNHKHLHTLTMQLQEKMQQDEHLKTALTETPKKQFSMKIIKDLFILKEFHDSKIALNYDNHLGNNYNVTVLKFYKRALRTRLSDASFPKQAEKLQNLAYQMFQPSKTQTLADALKVISILFGDLVVGLGRKTLGKQVFFRTASSELESDVIGKENLFSLSI</sequence>
<protein>
    <recommendedName>
        <fullName evidence="5">Substrate of the Dot/Icm secretion system</fullName>
    </recommendedName>
</protein>
<evidence type="ECO:0000259" key="2">
    <source>
        <dbReference type="Pfam" id="PF18640"/>
    </source>
</evidence>
<dbReference type="InterPro" id="IPR040519">
    <property type="entry name" value="LepB_N"/>
</dbReference>
<dbReference type="RefSeq" id="WP_275089267.1">
    <property type="nucleotide sequence ID" value="NZ_CP119078.1"/>
</dbReference>
<dbReference type="EMBL" id="CP119078">
    <property type="protein sequence ID" value="WED43458.1"/>
    <property type="molecule type" value="Genomic_DNA"/>
</dbReference>
<dbReference type="Gene3D" id="1.20.120.1700">
    <property type="match status" value="2"/>
</dbReference>
<reference evidence="3 4" key="1">
    <citation type="submission" date="2023-02" db="EMBL/GenBank/DDBJ databases">
        <title>Genome Sequence of L. cardiaca H63T.</title>
        <authorList>
            <person name="Lopez A.E."/>
            <person name="Cianciotto N.P."/>
        </authorList>
    </citation>
    <scope>NUCLEOTIDE SEQUENCE [LARGE SCALE GENOMIC DNA]</scope>
    <source>
        <strain evidence="3 4">H63</strain>
    </source>
</reference>
<evidence type="ECO:0000259" key="1">
    <source>
        <dbReference type="Pfam" id="PF18172"/>
    </source>
</evidence>
<evidence type="ECO:0008006" key="5">
    <source>
        <dbReference type="Google" id="ProtNLM"/>
    </source>
</evidence>
<evidence type="ECO:0000313" key="3">
    <source>
        <dbReference type="EMBL" id="WED43458.1"/>
    </source>
</evidence>
<gene>
    <name evidence="3" type="ORF">PXX05_01410</name>
</gene>
<accession>A0ABY8AS13</accession>
<proteinExistence type="predicted"/>
<dbReference type="Proteomes" id="UP001222087">
    <property type="component" value="Chromosome"/>
</dbReference>
<keyword evidence="4" id="KW-1185">Reference proteome</keyword>
<feature type="domain" description="LepB N-terminal" evidence="2">
    <location>
        <begin position="125"/>
        <end position="302"/>
    </location>
</feature>
<dbReference type="Pfam" id="PF18172">
    <property type="entry name" value="LepB_GAP_N"/>
    <property type="match status" value="1"/>
</dbReference>
<feature type="domain" description="LepB GAP" evidence="1">
    <location>
        <begin position="337"/>
        <end position="499"/>
    </location>
</feature>
<organism evidence="3 4">
    <name type="scientific">Legionella cardiaca</name>
    <dbReference type="NCBI Taxonomy" id="1071983"/>
    <lineage>
        <taxon>Bacteria</taxon>
        <taxon>Pseudomonadati</taxon>
        <taxon>Pseudomonadota</taxon>
        <taxon>Gammaproteobacteria</taxon>
        <taxon>Legionellales</taxon>
        <taxon>Legionellaceae</taxon>
        <taxon>Legionella</taxon>
    </lineage>
</organism>
<evidence type="ECO:0000313" key="4">
    <source>
        <dbReference type="Proteomes" id="UP001222087"/>
    </source>
</evidence>
<name>A0ABY8AS13_9GAMM</name>